<keyword evidence="2" id="KW-1185">Reference proteome</keyword>
<sequence length="209" mass="23944">MVFNSIETINTSAKDISGFGPGVSSFLGGAMKIEIPLSDIQKDFAEENHGLVYAFLNAHSLDEEEFYDVVIFGYLRAVRRYFTEAGLKKYKFGTIAWNCMRVDLLNYYKANRSQKRNAEVVSLHVSLSPDGPPLEHSIPSRNEMMEQLEVKLLLHDLARRVSRQQLDLVRLKSDGYGVREIARRQKTSIKHVQELLEEVRGILMDLCYE</sequence>
<dbReference type="HOGENOM" id="CLU_094470_0_0_9"/>
<accession>G5I9A4</accession>
<dbReference type="Proteomes" id="UP000005384">
    <property type="component" value="Unassembled WGS sequence"/>
</dbReference>
<evidence type="ECO:0000313" key="2">
    <source>
        <dbReference type="Proteomes" id="UP000005384"/>
    </source>
</evidence>
<proteinExistence type="predicted"/>
<reference evidence="1 2" key="1">
    <citation type="submission" date="2011-08" db="EMBL/GenBank/DDBJ databases">
        <title>The Genome Sequence of Clostridium hathewayi WAL-18680.</title>
        <authorList>
            <consortium name="The Broad Institute Genome Sequencing Platform"/>
            <person name="Earl A."/>
            <person name="Ward D."/>
            <person name="Feldgarden M."/>
            <person name="Gevers D."/>
            <person name="Finegold S.M."/>
            <person name="Summanen P.H."/>
            <person name="Molitoris D.R."/>
            <person name="Song M."/>
            <person name="Daigneault M."/>
            <person name="Allen-Vercoe E."/>
            <person name="Young S.K."/>
            <person name="Zeng Q."/>
            <person name="Gargeya S."/>
            <person name="Fitzgerald M."/>
            <person name="Haas B."/>
            <person name="Abouelleil A."/>
            <person name="Alvarado L."/>
            <person name="Arachchi H.M."/>
            <person name="Berlin A."/>
            <person name="Brown A."/>
            <person name="Chapman S.B."/>
            <person name="Chen Z."/>
            <person name="Dunbar C."/>
            <person name="Freedman E."/>
            <person name="Gearin G."/>
            <person name="Gellesch M."/>
            <person name="Goldberg J."/>
            <person name="Griggs A."/>
            <person name="Gujja S."/>
            <person name="Heiman D."/>
            <person name="Howarth C."/>
            <person name="Larson L."/>
            <person name="Lui A."/>
            <person name="MacDonald P.J.P."/>
            <person name="Montmayeur A."/>
            <person name="Murphy C."/>
            <person name="Neiman D."/>
            <person name="Pearson M."/>
            <person name="Priest M."/>
            <person name="Roberts A."/>
            <person name="Saif S."/>
            <person name="Shea T."/>
            <person name="Shenoy N."/>
            <person name="Sisk P."/>
            <person name="Stolte C."/>
            <person name="Sykes S."/>
            <person name="Wortman J."/>
            <person name="Nusbaum C."/>
            <person name="Birren B."/>
        </authorList>
    </citation>
    <scope>NUCLEOTIDE SEQUENCE [LARGE SCALE GENOMIC DNA]</scope>
    <source>
        <strain evidence="1 2">WAL-18680</strain>
    </source>
</reference>
<dbReference type="PATRIC" id="fig|742737.3.peg.89"/>
<name>G5I9A4_9FIRM</name>
<dbReference type="EMBL" id="ADLN01000001">
    <property type="protein sequence ID" value="EHI61643.1"/>
    <property type="molecule type" value="Genomic_DNA"/>
</dbReference>
<gene>
    <name evidence="1" type="ORF">HMPREF9473_00094</name>
</gene>
<dbReference type="AlphaFoldDB" id="G5I9A4"/>
<organism evidence="1 2">
    <name type="scientific">Hungatella hathewayi WAL-18680</name>
    <dbReference type="NCBI Taxonomy" id="742737"/>
    <lineage>
        <taxon>Bacteria</taxon>
        <taxon>Bacillati</taxon>
        <taxon>Bacillota</taxon>
        <taxon>Clostridia</taxon>
        <taxon>Lachnospirales</taxon>
        <taxon>Lachnospiraceae</taxon>
        <taxon>Hungatella</taxon>
    </lineage>
</organism>
<comment type="caution">
    <text evidence="1">The sequence shown here is derived from an EMBL/GenBank/DDBJ whole genome shotgun (WGS) entry which is preliminary data.</text>
</comment>
<evidence type="ECO:0000313" key="1">
    <source>
        <dbReference type="EMBL" id="EHI61643.1"/>
    </source>
</evidence>
<protein>
    <submittedName>
        <fullName evidence="1">Uncharacterized protein</fullName>
    </submittedName>
</protein>